<reference evidence="2" key="1">
    <citation type="submission" date="2024-09" db="EMBL/GenBank/DDBJ databases">
        <title>Whole genome shotgun sequence of Pseudomonas alcaligenes NBRC 14159.</title>
        <authorList>
            <person name="Yoshida I."/>
            <person name="Hosoyama A."/>
            <person name="Tsuchikane K."/>
            <person name="Noguchi M."/>
            <person name="Hirakata S."/>
            <person name="Ando Y."/>
            <person name="Ohji S."/>
            <person name="Yamazoe A."/>
            <person name="Yamazaki S."/>
            <person name="Fujita N."/>
        </authorList>
    </citation>
    <scope>NUCLEOTIDE SEQUENCE</scope>
    <source>
        <strain evidence="2">NBRC 14159</strain>
    </source>
</reference>
<dbReference type="AlphaFoldDB" id="U3B4C1"/>
<evidence type="ECO:0000313" key="3">
    <source>
        <dbReference type="Proteomes" id="UP000016560"/>
    </source>
</evidence>
<evidence type="ECO:0000256" key="1">
    <source>
        <dbReference type="SAM" id="SignalP"/>
    </source>
</evidence>
<comment type="caution">
    <text evidence="2">The sequence shown here is derived from an EMBL/GenBank/DDBJ whole genome shotgun (WGS) entry which is preliminary data.</text>
</comment>
<protein>
    <submittedName>
        <fullName evidence="2">Uncharacterized protein</fullName>
    </submittedName>
</protein>
<accession>U3B4C1</accession>
<organism evidence="2 3">
    <name type="scientific">Aquipseudomonas alcaligenes (strain ATCC 14909 / DSM 50342 / CCUG 1425 / JCM 20561 / NBRC 14159 / NCIMB 9945 / NCTC 10367 / 1577)</name>
    <name type="common">Pseudomonas alcaligenes</name>
    <dbReference type="NCBI Taxonomy" id="1215092"/>
    <lineage>
        <taxon>Bacteria</taxon>
        <taxon>Pseudomonadati</taxon>
        <taxon>Pseudomonadota</taxon>
        <taxon>Gammaproteobacteria</taxon>
        <taxon>Pseudomonadales</taxon>
        <taxon>Pseudomonadaceae</taxon>
        <taxon>Aquipseudomonas</taxon>
    </lineage>
</organism>
<feature type="chain" id="PRO_5004640156" evidence="1">
    <location>
        <begin position="21"/>
        <end position="135"/>
    </location>
</feature>
<keyword evidence="3" id="KW-1185">Reference proteome</keyword>
<gene>
    <name evidence="2" type="ORF">PA6_045_00290</name>
</gene>
<feature type="signal peptide" evidence="1">
    <location>
        <begin position="1"/>
        <end position="20"/>
    </location>
</feature>
<name>U3B4C1_AQUA1</name>
<evidence type="ECO:0000313" key="2">
    <source>
        <dbReference type="EMBL" id="GAD64709.1"/>
    </source>
</evidence>
<keyword evidence="1" id="KW-0732">Signal</keyword>
<dbReference type="Proteomes" id="UP000016560">
    <property type="component" value="Unassembled WGS sequence"/>
</dbReference>
<proteinExistence type="predicted"/>
<dbReference type="EMBL" id="BATI01000045">
    <property type="protein sequence ID" value="GAD64709.1"/>
    <property type="molecule type" value="Genomic_DNA"/>
</dbReference>
<sequence>MRHLIALAFCFIFLSSQAQACRGQILEDTLFFESLPNPPLNANLVAKVSLPEVSRGTATAEIIQVLTTSTTEIYKGKNFPIKFRFSSCGPNHKNGAEGIIIAKTGIDGEGRLVLYPYMRRYSDDRITPPHLDTDR</sequence>